<evidence type="ECO:0000256" key="6">
    <source>
        <dbReference type="ARBA" id="ARBA00022448"/>
    </source>
</evidence>
<dbReference type="Pfam" id="PF00361">
    <property type="entry name" value="Proton_antipo_M"/>
    <property type="match status" value="1"/>
</dbReference>
<proteinExistence type="inferred from homology"/>
<gene>
    <name evidence="20" type="primary">ND2</name>
</gene>
<feature type="transmembrane region" description="Helical" evidence="18">
    <location>
        <begin position="273"/>
        <end position="297"/>
    </location>
</feature>
<dbReference type="InterPro" id="IPR003917">
    <property type="entry name" value="NADH_UbQ_OxRdtase_chain2"/>
</dbReference>
<feature type="transmembrane region" description="Helical" evidence="18">
    <location>
        <begin position="60"/>
        <end position="81"/>
    </location>
</feature>
<dbReference type="EMBL" id="KX356032">
    <property type="protein sequence ID" value="APT41451.1"/>
    <property type="molecule type" value="Genomic_DNA"/>
</dbReference>
<keyword evidence="9 18" id="KW-0999">Mitochondrion inner membrane</keyword>
<dbReference type="PANTHER" id="PTHR46552:SF1">
    <property type="entry name" value="NADH-UBIQUINONE OXIDOREDUCTASE CHAIN 2"/>
    <property type="match status" value="1"/>
</dbReference>
<comment type="similarity">
    <text evidence="3 18">Belongs to the complex I subunit 2 family.</text>
</comment>
<feature type="transmembrane region" description="Helical" evidence="18">
    <location>
        <begin position="201"/>
        <end position="225"/>
    </location>
</feature>
<evidence type="ECO:0000256" key="9">
    <source>
        <dbReference type="ARBA" id="ARBA00022792"/>
    </source>
</evidence>
<dbReference type="GO" id="GO:0006120">
    <property type="term" value="P:mitochondrial electron transport, NADH to ubiquinone"/>
    <property type="evidence" value="ECO:0007669"/>
    <property type="project" value="InterPro"/>
</dbReference>
<keyword evidence="16 18" id="KW-0472">Membrane</keyword>
<dbReference type="PANTHER" id="PTHR46552">
    <property type="entry name" value="NADH-UBIQUINONE OXIDOREDUCTASE CHAIN 2"/>
    <property type="match status" value="1"/>
</dbReference>
<comment type="catalytic activity">
    <reaction evidence="17 18">
        <text>a ubiquinone + NADH + 5 H(+)(in) = a ubiquinol + NAD(+) + 4 H(+)(out)</text>
        <dbReference type="Rhea" id="RHEA:29091"/>
        <dbReference type="Rhea" id="RHEA-COMP:9565"/>
        <dbReference type="Rhea" id="RHEA-COMP:9566"/>
        <dbReference type="ChEBI" id="CHEBI:15378"/>
        <dbReference type="ChEBI" id="CHEBI:16389"/>
        <dbReference type="ChEBI" id="CHEBI:17976"/>
        <dbReference type="ChEBI" id="CHEBI:57540"/>
        <dbReference type="ChEBI" id="CHEBI:57945"/>
        <dbReference type="EC" id="7.1.1.2"/>
    </reaction>
</comment>
<name>A0A343AW95_9DIPT</name>
<geneLocation type="mitochondrion" evidence="20"/>
<evidence type="ECO:0000256" key="16">
    <source>
        <dbReference type="ARBA" id="ARBA00023136"/>
    </source>
</evidence>
<dbReference type="GO" id="GO:0008137">
    <property type="term" value="F:NADH dehydrogenase (ubiquinone) activity"/>
    <property type="evidence" value="ECO:0007669"/>
    <property type="project" value="UniProtKB-EC"/>
</dbReference>
<feature type="transmembrane region" description="Helical" evidence="18">
    <location>
        <begin position="318"/>
        <end position="343"/>
    </location>
</feature>
<dbReference type="InterPro" id="IPR050175">
    <property type="entry name" value="Complex_I_Subunit_2"/>
</dbReference>
<protein>
    <recommendedName>
        <fullName evidence="5 18">NADH-ubiquinone oxidoreductase chain 2</fullName>
        <ecNumber evidence="4 18">7.1.1.2</ecNumber>
    </recommendedName>
</protein>
<evidence type="ECO:0000256" key="13">
    <source>
        <dbReference type="ARBA" id="ARBA00023027"/>
    </source>
</evidence>
<keyword evidence="11 18" id="KW-0249">Electron transport</keyword>
<comment type="function">
    <text evidence="1">Core subunit of the mitochondrial membrane respiratory chain NADH dehydrogenase (Complex I) that is believed to belong to the minimal assembly required for catalysis. Complex I functions in the transfer of electrons from NADH to the respiratory chain. The immediate electron acceptor for the enzyme is believed to be ubiquinone.</text>
</comment>
<dbReference type="EC" id="7.1.1.2" evidence="4 18"/>
<evidence type="ECO:0000256" key="14">
    <source>
        <dbReference type="ARBA" id="ARBA00023075"/>
    </source>
</evidence>
<accession>A0A343AW95</accession>
<evidence type="ECO:0000256" key="15">
    <source>
        <dbReference type="ARBA" id="ARBA00023128"/>
    </source>
</evidence>
<evidence type="ECO:0000256" key="8">
    <source>
        <dbReference type="ARBA" id="ARBA00022692"/>
    </source>
</evidence>
<evidence type="ECO:0000256" key="2">
    <source>
        <dbReference type="ARBA" id="ARBA00004448"/>
    </source>
</evidence>
<feature type="transmembrane region" description="Helical" evidence="18">
    <location>
        <begin position="12"/>
        <end position="39"/>
    </location>
</feature>
<keyword evidence="13 18" id="KW-0520">NAD</keyword>
<comment type="subcellular location">
    <subcellularLocation>
        <location evidence="2 18">Mitochondrion inner membrane</location>
        <topology evidence="2 18">Multi-pass membrane protein</topology>
    </subcellularLocation>
</comment>
<feature type="transmembrane region" description="Helical" evidence="18">
    <location>
        <begin position="237"/>
        <end position="261"/>
    </location>
</feature>
<keyword evidence="15 18" id="KW-0496">Mitochondrion</keyword>
<comment type="function">
    <text evidence="18">Core subunit of the mitochondrial membrane respiratory chain NADH dehydrogenase (Complex I) which catalyzes electron transfer from NADH through the respiratory chain, using ubiquinone as an electron acceptor. Essential for the catalytic activity and assembly of complex I.</text>
</comment>
<evidence type="ECO:0000259" key="19">
    <source>
        <dbReference type="Pfam" id="PF00361"/>
    </source>
</evidence>
<evidence type="ECO:0000256" key="11">
    <source>
        <dbReference type="ARBA" id="ARBA00022982"/>
    </source>
</evidence>
<feature type="domain" description="NADH:quinone oxidoreductase/Mrp antiporter transmembrane" evidence="19">
    <location>
        <begin position="24"/>
        <end position="288"/>
    </location>
</feature>
<evidence type="ECO:0000256" key="17">
    <source>
        <dbReference type="ARBA" id="ARBA00049551"/>
    </source>
</evidence>
<sequence>MMFNPSKNLFFFTLILGIFITISSNSWLGIWMGLEINLLSFIPLMMDKSNVFASEASLKYFLTQAMASSLLLFAIILFLSFNNLNFSTWNFLFSSKLMLINMSLLIKMGAAPFHFWFPSVMNCLSWFNNWILMTIQKIAPFILIFYSFNYFIVFSSMVLSLMFGALGGINQTSIRKIMAYSSINHMSWMLCSMYFSKSLWLNYFFFYNFLTSAIVILFYLFNLFFLNQIFLYFNNNLPIKFSIFILLLSLGGLPPFIGFFPKWLVIQHLMFNQFYFIMLVLVVMTLFTLYFYLQLTYSAFMMDSWNFKWNFFKNKNYYFFYNYLFISLSFFSIFSLILITLFFN</sequence>
<reference evidence="20" key="1">
    <citation type="submission" date="2016-05" db="EMBL/GenBank/DDBJ databases">
        <title>Phylogenomics of neotropical sand flies (Diptera, Psychodidae): an assessment of the genome skimming approach.</title>
        <authorList>
            <person name="Kocher A."/>
            <person name="Verschuren P."/>
            <person name="Gantier J.-C."/>
            <person name="Jeziorski C."/>
            <person name="Girod R."/>
            <person name="Murienne J."/>
        </authorList>
    </citation>
    <scope>NUCLEOTIDE SEQUENCE</scope>
</reference>
<dbReference type="GO" id="GO:0005743">
    <property type="term" value="C:mitochondrial inner membrane"/>
    <property type="evidence" value="ECO:0007669"/>
    <property type="project" value="UniProtKB-SubCell"/>
</dbReference>
<keyword evidence="8 18" id="KW-0812">Transmembrane</keyword>
<evidence type="ECO:0000313" key="20">
    <source>
        <dbReference type="EMBL" id="APT41451.1"/>
    </source>
</evidence>
<evidence type="ECO:0000256" key="7">
    <source>
        <dbReference type="ARBA" id="ARBA00022660"/>
    </source>
</evidence>
<dbReference type="InterPro" id="IPR001750">
    <property type="entry name" value="ND/Mrp_TM"/>
</dbReference>
<keyword evidence="6" id="KW-0813">Transport</keyword>
<evidence type="ECO:0000256" key="12">
    <source>
        <dbReference type="ARBA" id="ARBA00022989"/>
    </source>
</evidence>
<feature type="transmembrane region" description="Helical" evidence="18">
    <location>
        <begin position="87"/>
        <end position="106"/>
    </location>
</feature>
<keyword evidence="7 18" id="KW-0679">Respiratory chain</keyword>
<dbReference type="PRINTS" id="PR01436">
    <property type="entry name" value="NADHDHGNASE2"/>
</dbReference>
<feature type="transmembrane region" description="Helical" evidence="18">
    <location>
        <begin position="138"/>
        <end position="165"/>
    </location>
</feature>
<dbReference type="AlphaFoldDB" id="A0A343AW95"/>
<keyword evidence="12 18" id="KW-1133">Transmembrane helix</keyword>
<keyword evidence="10 18" id="KW-1278">Translocase</keyword>
<evidence type="ECO:0000256" key="18">
    <source>
        <dbReference type="RuleBase" id="RU003403"/>
    </source>
</evidence>
<keyword evidence="14 18" id="KW-0830">Ubiquinone</keyword>
<organism evidence="20">
    <name type="scientific">Micropygomyia cayennensis</name>
    <dbReference type="NCBI Taxonomy" id="237255"/>
    <lineage>
        <taxon>Eukaryota</taxon>
        <taxon>Metazoa</taxon>
        <taxon>Ecdysozoa</taxon>
        <taxon>Arthropoda</taxon>
        <taxon>Hexapoda</taxon>
        <taxon>Insecta</taxon>
        <taxon>Pterygota</taxon>
        <taxon>Neoptera</taxon>
        <taxon>Endopterygota</taxon>
        <taxon>Diptera</taxon>
        <taxon>Nematocera</taxon>
        <taxon>Psychodoidea</taxon>
        <taxon>Psychodidae</taxon>
        <taxon>Micropygomyia</taxon>
    </lineage>
</organism>
<evidence type="ECO:0000256" key="10">
    <source>
        <dbReference type="ARBA" id="ARBA00022967"/>
    </source>
</evidence>
<evidence type="ECO:0000256" key="1">
    <source>
        <dbReference type="ARBA" id="ARBA00003257"/>
    </source>
</evidence>
<evidence type="ECO:0000256" key="4">
    <source>
        <dbReference type="ARBA" id="ARBA00012944"/>
    </source>
</evidence>
<evidence type="ECO:0000256" key="5">
    <source>
        <dbReference type="ARBA" id="ARBA00021008"/>
    </source>
</evidence>
<evidence type="ECO:0000256" key="3">
    <source>
        <dbReference type="ARBA" id="ARBA00007012"/>
    </source>
</evidence>